<evidence type="ECO:0000259" key="1">
    <source>
        <dbReference type="PROSITE" id="PS50994"/>
    </source>
</evidence>
<evidence type="ECO:0000313" key="2">
    <source>
        <dbReference type="EMBL" id="MBK3496284.1"/>
    </source>
</evidence>
<dbReference type="SUPFAM" id="SSF53098">
    <property type="entry name" value="Ribonuclease H-like"/>
    <property type="match status" value="1"/>
</dbReference>
<gene>
    <name evidence="2" type="ORF">JFL43_15725</name>
</gene>
<dbReference type="EMBL" id="JAEOAH010000027">
    <property type="protein sequence ID" value="MBK3496284.1"/>
    <property type="molecule type" value="Genomic_DNA"/>
</dbReference>
<dbReference type="PANTHER" id="PTHR46889:SF7">
    <property type="entry name" value="TRANSPOSASE FOR INSERTION SEQUENCE ELEMENT IS904"/>
    <property type="match status" value="1"/>
</dbReference>
<dbReference type="PROSITE" id="PS50994">
    <property type="entry name" value="INTEGRASE"/>
    <property type="match status" value="1"/>
</dbReference>
<sequence length="86" mass="10068">MDLFSRKIIGWRLATYLKTDLTLVALRHSIISRQPEKGTIHHSDRGSQYCANDYIEELNAHKFRISISRKGNPYNNACIESYQKKR</sequence>
<name>A0ABS1HA30_9BACL</name>
<protein>
    <submittedName>
        <fullName evidence="2">DDE-type integrase/transposase/recombinase</fullName>
    </submittedName>
</protein>
<accession>A0ABS1HA30</accession>
<feature type="domain" description="Integrase catalytic" evidence="1">
    <location>
        <begin position="1"/>
        <end position="86"/>
    </location>
</feature>
<dbReference type="Gene3D" id="3.30.420.10">
    <property type="entry name" value="Ribonuclease H-like superfamily/Ribonuclease H"/>
    <property type="match status" value="1"/>
</dbReference>
<dbReference type="InterPro" id="IPR012337">
    <property type="entry name" value="RNaseH-like_sf"/>
</dbReference>
<dbReference type="PANTHER" id="PTHR46889">
    <property type="entry name" value="TRANSPOSASE INSF FOR INSERTION SEQUENCE IS3B-RELATED"/>
    <property type="match status" value="1"/>
</dbReference>
<dbReference type="Pfam" id="PF00665">
    <property type="entry name" value="rve"/>
    <property type="match status" value="1"/>
</dbReference>
<reference evidence="2 3" key="1">
    <citation type="submission" date="2020-12" db="EMBL/GenBank/DDBJ databases">
        <title>YIM B01967 draft genome.</title>
        <authorList>
            <person name="Yan X."/>
        </authorList>
    </citation>
    <scope>NUCLEOTIDE SEQUENCE [LARGE SCALE GENOMIC DNA]</scope>
    <source>
        <strain evidence="2 3">YIM B01967</strain>
    </source>
</reference>
<comment type="caution">
    <text evidence="2">The sequence shown here is derived from an EMBL/GenBank/DDBJ whole genome shotgun (WGS) entry which is preliminary data.</text>
</comment>
<organism evidence="2 3">
    <name type="scientific">Viridibacillus soli</name>
    <dbReference type="NCBI Taxonomy" id="2798301"/>
    <lineage>
        <taxon>Bacteria</taxon>
        <taxon>Bacillati</taxon>
        <taxon>Bacillota</taxon>
        <taxon>Bacilli</taxon>
        <taxon>Bacillales</taxon>
        <taxon>Caryophanaceae</taxon>
        <taxon>Viridibacillus</taxon>
    </lineage>
</organism>
<evidence type="ECO:0000313" key="3">
    <source>
        <dbReference type="Proteomes" id="UP000618943"/>
    </source>
</evidence>
<dbReference type="InterPro" id="IPR001584">
    <property type="entry name" value="Integrase_cat-core"/>
</dbReference>
<dbReference type="Proteomes" id="UP000618943">
    <property type="component" value="Unassembled WGS sequence"/>
</dbReference>
<keyword evidence="3" id="KW-1185">Reference proteome</keyword>
<proteinExistence type="predicted"/>
<dbReference type="InterPro" id="IPR050900">
    <property type="entry name" value="Transposase_IS3/IS150/IS904"/>
</dbReference>
<dbReference type="InterPro" id="IPR036397">
    <property type="entry name" value="RNaseH_sf"/>
</dbReference>